<feature type="compositionally biased region" description="Basic residues" evidence="1">
    <location>
        <begin position="12"/>
        <end position="25"/>
    </location>
</feature>
<protein>
    <submittedName>
        <fullName evidence="2">Homer</fullName>
    </submittedName>
</protein>
<dbReference type="AlphaFoldDB" id="S4PK78"/>
<dbReference type="EMBL" id="GAIX01001141">
    <property type="protein sequence ID" value="JAA91419.1"/>
    <property type="molecule type" value="Transcribed_RNA"/>
</dbReference>
<feature type="non-terminal residue" evidence="2">
    <location>
        <position position="79"/>
    </location>
</feature>
<accession>S4PK78</accession>
<organism evidence="2">
    <name type="scientific">Pararge aegeria</name>
    <name type="common">speckled wood butterfly</name>
    <dbReference type="NCBI Taxonomy" id="116150"/>
    <lineage>
        <taxon>Eukaryota</taxon>
        <taxon>Metazoa</taxon>
        <taxon>Ecdysozoa</taxon>
        <taxon>Arthropoda</taxon>
        <taxon>Hexapoda</taxon>
        <taxon>Insecta</taxon>
        <taxon>Pterygota</taxon>
        <taxon>Neoptera</taxon>
        <taxon>Endopterygota</taxon>
        <taxon>Lepidoptera</taxon>
        <taxon>Glossata</taxon>
        <taxon>Ditrysia</taxon>
        <taxon>Papilionoidea</taxon>
        <taxon>Nymphalidae</taxon>
        <taxon>Satyrinae</taxon>
        <taxon>Satyrini</taxon>
        <taxon>Parargina</taxon>
        <taxon>Pararge</taxon>
    </lineage>
</organism>
<reference evidence="2" key="1">
    <citation type="journal article" date="2013" name="BMC Genomics">
        <title>Unscrambling butterfly oogenesis.</title>
        <authorList>
            <person name="Carter J.M."/>
            <person name="Baker S.C."/>
            <person name="Pink R."/>
            <person name="Carter D.R."/>
            <person name="Collins A."/>
            <person name="Tomlin J."/>
            <person name="Gibbs M."/>
            <person name="Breuker C.J."/>
        </authorList>
    </citation>
    <scope>NUCLEOTIDE SEQUENCE</scope>
    <source>
        <tissue evidence="2">Ovary</tissue>
    </source>
</reference>
<proteinExistence type="predicted"/>
<feature type="non-terminal residue" evidence="2">
    <location>
        <position position="1"/>
    </location>
</feature>
<feature type="region of interest" description="Disordered" evidence="1">
    <location>
        <begin position="1"/>
        <end position="32"/>
    </location>
</feature>
<evidence type="ECO:0000256" key="1">
    <source>
        <dbReference type="SAM" id="MobiDB-lite"/>
    </source>
</evidence>
<name>S4PK78_9NEOP</name>
<sequence length="79" mass="8905">LLLRLLAEPVPHHQRGRHQGGHQQHHHGEHDFHEDVAEIRPMERRAGQHCVRAGIRFRGGTGEVHREIPRGEGGHTSAA</sequence>
<reference evidence="2" key="2">
    <citation type="submission" date="2013-05" db="EMBL/GenBank/DDBJ databases">
        <authorList>
            <person name="Carter J.-M."/>
            <person name="Baker S.C."/>
            <person name="Pink R."/>
            <person name="Carter D.R.F."/>
            <person name="Collins A."/>
            <person name="Tomlin J."/>
            <person name="Gibbs M."/>
            <person name="Breuker C.J."/>
        </authorList>
    </citation>
    <scope>NUCLEOTIDE SEQUENCE</scope>
    <source>
        <tissue evidence="2">Ovary</tissue>
    </source>
</reference>
<evidence type="ECO:0000313" key="2">
    <source>
        <dbReference type="EMBL" id="JAA91419.1"/>
    </source>
</evidence>